<dbReference type="Pfam" id="PF00106">
    <property type="entry name" value="adh_short"/>
    <property type="match status" value="1"/>
</dbReference>
<comment type="caution">
    <text evidence="12">The sequence shown here is derived from an EMBL/GenBank/DDBJ whole genome shotgun (WGS) entry which is preliminary data.</text>
</comment>
<dbReference type="Gene3D" id="2.20.70.10">
    <property type="match status" value="2"/>
</dbReference>
<dbReference type="SUPFAM" id="SSF51045">
    <property type="entry name" value="WW domain"/>
    <property type="match status" value="2"/>
</dbReference>
<evidence type="ECO:0000256" key="4">
    <source>
        <dbReference type="ARBA" id="ARBA00016094"/>
    </source>
</evidence>
<dbReference type="Pfam" id="PF00397">
    <property type="entry name" value="WW"/>
    <property type="match status" value="1"/>
</dbReference>
<dbReference type="PROSITE" id="PS01159">
    <property type="entry name" value="WW_DOMAIN_1"/>
    <property type="match status" value="1"/>
</dbReference>
<dbReference type="InterPro" id="IPR001202">
    <property type="entry name" value="WW_dom"/>
</dbReference>
<gene>
    <name evidence="12" type="ORF">OXX778_LOCUS2670</name>
</gene>
<protein>
    <recommendedName>
        <fullName evidence="4">WW domain-containing oxidoreductase</fullName>
    </recommendedName>
</protein>
<keyword evidence="8" id="KW-0560">Oxidoreductase</keyword>
<evidence type="ECO:0000259" key="11">
    <source>
        <dbReference type="PROSITE" id="PS50020"/>
    </source>
</evidence>
<dbReference type="AlphaFoldDB" id="A0A813MYP5"/>
<comment type="similarity">
    <text evidence="3">Belongs to the short-chain dehydrogenases/reductases (SDR) family.</text>
</comment>
<dbReference type="GO" id="GO:0005794">
    <property type="term" value="C:Golgi apparatus"/>
    <property type="evidence" value="ECO:0007669"/>
    <property type="project" value="UniProtKB-SubCell"/>
</dbReference>
<evidence type="ECO:0000313" key="13">
    <source>
        <dbReference type="Proteomes" id="UP000663879"/>
    </source>
</evidence>
<evidence type="ECO:0000256" key="7">
    <source>
        <dbReference type="ARBA" id="ARBA00022857"/>
    </source>
</evidence>
<dbReference type="CDD" id="cd00201">
    <property type="entry name" value="WW"/>
    <property type="match status" value="1"/>
</dbReference>
<evidence type="ECO:0000313" key="12">
    <source>
        <dbReference type="EMBL" id="CAF0728362.1"/>
    </source>
</evidence>
<evidence type="ECO:0000256" key="10">
    <source>
        <dbReference type="ARBA" id="ARBA00023228"/>
    </source>
</evidence>
<dbReference type="Proteomes" id="UP000663879">
    <property type="component" value="Unassembled WGS sequence"/>
</dbReference>
<reference evidence="12" key="1">
    <citation type="submission" date="2021-02" db="EMBL/GenBank/DDBJ databases">
        <authorList>
            <person name="Nowell W R."/>
        </authorList>
    </citation>
    <scope>NUCLEOTIDE SEQUENCE</scope>
    <source>
        <strain evidence="12">Ploen Becks lab</strain>
    </source>
</reference>
<dbReference type="InterPro" id="IPR036291">
    <property type="entry name" value="NAD(P)-bd_dom_sf"/>
</dbReference>
<organism evidence="12 13">
    <name type="scientific">Brachionus calyciflorus</name>
    <dbReference type="NCBI Taxonomy" id="104777"/>
    <lineage>
        <taxon>Eukaryota</taxon>
        <taxon>Metazoa</taxon>
        <taxon>Spiralia</taxon>
        <taxon>Gnathifera</taxon>
        <taxon>Rotifera</taxon>
        <taxon>Eurotatoria</taxon>
        <taxon>Monogononta</taxon>
        <taxon>Pseudotrocha</taxon>
        <taxon>Ploima</taxon>
        <taxon>Brachionidae</taxon>
        <taxon>Brachionus</taxon>
    </lineage>
</organism>
<dbReference type="InterPro" id="IPR036020">
    <property type="entry name" value="WW_dom_sf"/>
</dbReference>
<dbReference type="Gene3D" id="3.40.50.720">
    <property type="entry name" value="NAD(P)-binding Rossmann-like Domain"/>
    <property type="match status" value="1"/>
</dbReference>
<dbReference type="InterPro" id="IPR002347">
    <property type="entry name" value="SDR_fam"/>
</dbReference>
<dbReference type="PANTHER" id="PTHR24320:SF282">
    <property type="entry name" value="WW DOMAIN-CONTAINING OXIDOREDUCTASE"/>
    <property type="match status" value="1"/>
</dbReference>
<comment type="subcellular location">
    <subcellularLocation>
        <location evidence="2">Golgi apparatus</location>
    </subcellularLocation>
    <subcellularLocation>
        <location evidence="1">Lysosome</location>
    </subcellularLocation>
</comment>
<dbReference type="OrthoDB" id="9989144at2759"/>
<dbReference type="EMBL" id="CAJNOC010000215">
    <property type="protein sequence ID" value="CAF0728362.1"/>
    <property type="molecule type" value="Genomic_DNA"/>
</dbReference>
<evidence type="ECO:0000256" key="3">
    <source>
        <dbReference type="ARBA" id="ARBA00006484"/>
    </source>
</evidence>
<evidence type="ECO:0000256" key="6">
    <source>
        <dbReference type="ARBA" id="ARBA00022703"/>
    </source>
</evidence>
<name>A0A813MYP5_9BILA</name>
<dbReference type="GO" id="GO:0006915">
    <property type="term" value="P:apoptotic process"/>
    <property type="evidence" value="ECO:0007669"/>
    <property type="project" value="UniProtKB-KW"/>
</dbReference>
<dbReference type="SUPFAM" id="SSF51735">
    <property type="entry name" value="NAD(P)-binding Rossmann-fold domains"/>
    <property type="match status" value="1"/>
</dbReference>
<evidence type="ECO:0000256" key="9">
    <source>
        <dbReference type="ARBA" id="ARBA00023034"/>
    </source>
</evidence>
<dbReference type="SMART" id="SM00456">
    <property type="entry name" value="WW"/>
    <property type="match status" value="2"/>
</dbReference>
<accession>A0A813MYP5</accession>
<evidence type="ECO:0000256" key="1">
    <source>
        <dbReference type="ARBA" id="ARBA00004371"/>
    </source>
</evidence>
<keyword evidence="7" id="KW-0521">NADP</keyword>
<feature type="domain" description="WW" evidence="11">
    <location>
        <begin position="13"/>
        <end position="46"/>
    </location>
</feature>
<keyword evidence="6" id="KW-0053">Apoptosis</keyword>
<feature type="domain" description="WW" evidence="11">
    <location>
        <begin position="54"/>
        <end position="87"/>
    </location>
</feature>
<dbReference type="GO" id="GO:0016055">
    <property type="term" value="P:Wnt signaling pathway"/>
    <property type="evidence" value="ECO:0007669"/>
    <property type="project" value="UniProtKB-KW"/>
</dbReference>
<dbReference type="GO" id="GO:0005764">
    <property type="term" value="C:lysosome"/>
    <property type="evidence" value="ECO:0007669"/>
    <property type="project" value="UniProtKB-SubCell"/>
</dbReference>
<proteinExistence type="inferred from homology"/>
<keyword evidence="13" id="KW-1185">Reference proteome</keyword>
<dbReference type="GO" id="GO:0016491">
    <property type="term" value="F:oxidoreductase activity"/>
    <property type="evidence" value="ECO:0007669"/>
    <property type="project" value="UniProtKB-KW"/>
</dbReference>
<sequence>MSGLDSIIEMEEDNLPEGWEERVTPYGKVYYANHLAKMTQWEHPISGKQKYLSGELPYGWERKILDDGTVVFVDEINQKKSYTDPRLAFSKHNSKMQQTTLFFNENLTALDLIKNRDLTGFYAIVIGANRGVGYEIVKALAFQGCYVIMACRNLLVSQIASDSLLREKPGIKIEVLELNLDSLISVKNFADKILSRNLPLHMLFLNAAIFETEHKLSRDNIELMFQVNYLAQFYLARLLMRSLIRTENSRLVILTCESHRGGNLSRTDICSSMLNVTKSDFNCLQVYCNTKLCNLLFANEMNRRLNKNNELNLICKSCHPGNMLPSKLFWNWLPFRCLSLVTEKFSKSLAQAAACPVMLATENFEYFKNDKKDSFYWNSSAECNPSEEACDSVLAYRLWEISEAMLIEHTSSFDDYLSQGDQFSSYTKTSNNL</sequence>
<evidence type="ECO:0000256" key="2">
    <source>
        <dbReference type="ARBA" id="ARBA00004555"/>
    </source>
</evidence>
<keyword evidence="10" id="KW-0458">Lysosome</keyword>
<keyword evidence="5" id="KW-0879">Wnt signaling pathway</keyword>
<dbReference type="PANTHER" id="PTHR24320">
    <property type="entry name" value="RETINOL DEHYDROGENASE"/>
    <property type="match status" value="1"/>
</dbReference>
<evidence type="ECO:0000256" key="8">
    <source>
        <dbReference type="ARBA" id="ARBA00023002"/>
    </source>
</evidence>
<keyword evidence="9" id="KW-0333">Golgi apparatus</keyword>
<evidence type="ECO:0000256" key="5">
    <source>
        <dbReference type="ARBA" id="ARBA00022687"/>
    </source>
</evidence>
<dbReference type="PROSITE" id="PS50020">
    <property type="entry name" value="WW_DOMAIN_2"/>
    <property type="match status" value="2"/>
</dbReference>